<feature type="non-terminal residue" evidence="2">
    <location>
        <position position="1"/>
    </location>
</feature>
<dbReference type="VEuPathDB" id="FungiDB:PTTG_28650"/>
<protein>
    <submittedName>
        <fullName evidence="2 3">Uncharacterized protein</fullName>
    </submittedName>
</protein>
<evidence type="ECO:0000313" key="3">
    <source>
        <dbReference type="EnsemblFungi" id="PTTG_28650-t43_1-p1"/>
    </source>
</evidence>
<evidence type="ECO:0000313" key="2">
    <source>
        <dbReference type="EMBL" id="OAV89515.1"/>
    </source>
</evidence>
<name>A0A180G9Y9_PUCT1</name>
<keyword evidence="4" id="KW-1185">Reference proteome</keyword>
<organism evidence="2">
    <name type="scientific">Puccinia triticina (isolate 1-1 / race 1 (BBBD))</name>
    <name type="common">Brown leaf rust fungus</name>
    <dbReference type="NCBI Taxonomy" id="630390"/>
    <lineage>
        <taxon>Eukaryota</taxon>
        <taxon>Fungi</taxon>
        <taxon>Dikarya</taxon>
        <taxon>Basidiomycota</taxon>
        <taxon>Pucciniomycotina</taxon>
        <taxon>Pucciniomycetes</taxon>
        <taxon>Pucciniales</taxon>
        <taxon>Pucciniaceae</taxon>
        <taxon>Puccinia</taxon>
    </lineage>
</organism>
<gene>
    <name evidence="2" type="ORF">PTTG_28650</name>
</gene>
<accession>A0A180G9Y9</accession>
<proteinExistence type="predicted"/>
<reference evidence="2" key="1">
    <citation type="submission" date="2009-11" db="EMBL/GenBank/DDBJ databases">
        <authorList>
            <consortium name="The Broad Institute Genome Sequencing Platform"/>
            <person name="Ward D."/>
            <person name="Feldgarden M."/>
            <person name="Earl A."/>
            <person name="Young S.K."/>
            <person name="Zeng Q."/>
            <person name="Koehrsen M."/>
            <person name="Alvarado L."/>
            <person name="Berlin A."/>
            <person name="Bochicchio J."/>
            <person name="Borenstein D."/>
            <person name="Chapman S.B."/>
            <person name="Chen Z."/>
            <person name="Engels R."/>
            <person name="Freedman E."/>
            <person name="Gellesch M."/>
            <person name="Goldberg J."/>
            <person name="Griggs A."/>
            <person name="Gujja S."/>
            <person name="Heilman E."/>
            <person name="Heiman D."/>
            <person name="Hepburn T."/>
            <person name="Howarth C."/>
            <person name="Jen D."/>
            <person name="Larson L."/>
            <person name="Lewis B."/>
            <person name="Mehta T."/>
            <person name="Park D."/>
            <person name="Pearson M."/>
            <person name="Roberts A."/>
            <person name="Saif S."/>
            <person name="Shea T."/>
            <person name="Shenoy N."/>
            <person name="Sisk P."/>
            <person name="Stolte C."/>
            <person name="Sykes S."/>
            <person name="Thomson T."/>
            <person name="Walk T."/>
            <person name="White J."/>
            <person name="Yandava C."/>
            <person name="Izard J."/>
            <person name="Baranova O.V."/>
            <person name="Blanton J.M."/>
            <person name="Tanner A.C."/>
            <person name="Dewhirst F.E."/>
            <person name="Haas B."/>
            <person name="Nusbaum C."/>
            <person name="Birren B."/>
        </authorList>
    </citation>
    <scope>NUCLEOTIDE SEQUENCE [LARGE SCALE GENOMIC DNA]</scope>
    <source>
        <strain evidence="2">1-1 BBBD Race 1</strain>
    </source>
</reference>
<evidence type="ECO:0000313" key="4">
    <source>
        <dbReference type="Proteomes" id="UP000005240"/>
    </source>
</evidence>
<reference evidence="3" key="4">
    <citation type="submission" date="2025-05" db="UniProtKB">
        <authorList>
            <consortium name="EnsemblFungi"/>
        </authorList>
    </citation>
    <scope>IDENTIFICATION</scope>
    <source>
        <strain evidence="3">isolate 1-1 / race 1 (BBBD)</strain>
    </source>
</reference>
<sequence length="102" mass="11330">ALATHQTTPAKITDQQRLTDTLSYDLDPQTSTNDNKLKAPNDTPWSDLAEAQGTRDLQNLFFGSQNNKLEAPTDPYSGRCSLHLTQNTFHLNVPSQKDTVSE</sequence>
<dbReference type="Proteomes" id="UP000005240">
    <property type="component" value="Unassembled WGS sequence"/>
</dbReference>
<dbReference type="EMBL" id="ADAS02000125">
    <property type="protein sequence ID" value="OAV89515.1"/>
    <property type="molecule type" value="Genomic_DNA"/>
</dbReference>
<reference evidence="3 4" key="3">
    <citation type="journal article" date="2017" name="G3 (Bethesda)">
        <title>Comparative analysis highlights variable genome content of wheat rusts and divergence of the mating loci.</title>
        <authorList>
            <person name="Cuomo C.A."/>
            <person name="Bakkeren G."/>
            <person name="Khalil H.B."/>
            <person name="Panwar V."/>
            <person name="Joly D."/>
            <person name="Linning R."/>
            <person name="Sakthikumar S."/>
            <person name="Song X."/>
            <person name="Adiconis X."/>
            <person name="Fan L."/>
            <person name="Goldberg J.M."/>
            <person name="Levin J.Z."/>
            <person name="Young S."/>
            <person name="Zeng Q."/>
            <person name="Anikster Y."/>
            <person name="Bruce M."/>
            <person name="Wang M."/>
            <person name="Yin C."/>
            <person name="McCallum B."/>
            <person name="Szabo L.J."/>
            <person name="Hulbert S."/>
            <person name="Chen X."/>
            <person name="Fellers J.P."/>
        </authorList>
    </citation>
    <scope>NUCLEOTIDE SEQUENCE</scope>
    <source>
        <strain evidence="4">Isolate 1-1 / race 1 (BBBD)</strain>
        <strain evidence="3">isolate 1-1 / race 1 (BBBD)</strain>
    </source>
</reference>
<evidence type="ECO:0000256" key="1">
    <source>
        <dbReference type="SAM" id="MobiDB-lite"/>
    </source>
</evidence>
<feature type="compositionally biased region" description="Polar residues" evidence="1">
    <location>
        <begin position="1"/>
        <end position="34"/>
    </location>
</feature>
<feature type="region of interest" description="Disordered" evidence="1">
    <location>
        <begin position="1"/>
        <end position="46"/>
    </location>
</feature>
<reference evidence="2" key="2">
    <citation type="submission" date="2016-05" db="EMBL/GenBank/DDBJ databases">
        <title>Comparative analysis highlights variable genome content of wheat rusts and divergence of the mating loci.</title>
        <authorList>
            <person name="Cuomo C.A."/>
            <person name="Bakkeren G."/>
            <person name="Szabo L."/>
            <person name="Khalil H."/>
            <person name="Joly D."/>
            <person name="Goldberg J."/>
            <person name="Young S."/>
            <person name="Zeng Q."/>
            <person name="Fellers J."/>
        </authorList>
    </citation>
    <scope>NUCLEOTIDE SEQUENCE [LARGE SCALE GENOMIC DNA]</scope>
    <source>
        <strain evidence="2">1-1 BBBD Race 1</strain>
    </source>
</reference>
<dbReference type="EnsemblFungi" id="PTTG_28650-t43_1">
    <property type="protein sequence ID" value="PTTG_28650-t43_1-p1"/>
    <property type="gene ID" value="PTTG_28650"/>
</dbReference>
<dbReference type="AlphaFoldDB" id="A0A180G9Y9"/>